<dbReference type="InterPro" id="IPR046792">
    <property type="entry name" value="Peptidase_C54_cat"/>
</dbReference>
<feature type="region of interest" description="Disordered" evidence="12">
    <location>
        <begin position="1"/>
        <end position="141"/>
    </location>
</feature>
<feature type="compositionally biased region" description="Low complexity" evidence="12">
    <location>
        <begin position="669"/>
        <end position="680"/>
    </location>
</feature>
<feature type="region of interest" description="Disordered" evidence="12">
    <location>
        <begin position="1265"/>
        <end position="1334"/>
    </location>
</feature>
<dbReference type="GO" id="GO:0005737">
    <property type="term" value="C:cytoplasm"/>
    <property type="evidence" value="ECO:0007669"/>
    <property type="project" value="UniProtKB-SubCell"/>
</dbReference>
<feature type="region of interest" description="Disordered" evidence="12">
    <location>
        <begin position="517"/>
        <end position="582"/>
    </location>
</feature>
<dbReference type="GO" id="GO:0019786">
    <property type="term" value="F:protein-phosphatidylethanolamide deconjugating activity"/>
    <property type="evidence" value="ECO:0007669"/>
    <property type="project" value="InterPro"/>
</dbReference>
<feature type="compositionally biased region" description="Low complexity" evidence="12">
    <location>
        <begin position="81"/>
        <end position="92"/>
    </location>
</feature>
<evidence type="ECO:0000256" key="5">
    <source>
        <dbReference type="ARBA" id="ARBA00022670"/>
    </source>
</evidence>
<evidence type="ECO:0000256" key="8">
    <source>
        <dbReference type="ARBA" id="ARBA00022927"/>
    </source>
</evidence>
<dbReference type="EMBL" id="JANBTX010000124">
    <property type="protein sequence ID" value="KAJ2686042.1"/>
    <property type="molecule type" value="Genomic_DNA"/>
</dbReference>
<dbReference type="InterPro" id="IPR038765">
    <property type="entry name" value="Papain-like_cys_pep_sf"/>
</dbReference>
<accession>A0A9W8GKM2</accession>
<comment type="similarity">
    <text evidence="2">Belongs to the peptidase C54 family.</text>
</comment>
<feature type="compositionally biased region" description="Polar residues" evidence="12">
    <location>
        <begin position="538"/>
        <end position="547"/>
    </location>
</feature>
<comment type="subcellular location">
    <subcellularLocation>
        <location evidence="1">Cytoplasm</location>
    </subcellularLocation>
</comment>
<protein>
    <recommendedName>
        <fullName evidence="11">Autophagy-related protein 4</fullName>
    </recommendedName>
</protein>
<dbReference type="GO" id="GO:0000423">
    <property type="term" value="P:mitophagy"/>
    <property type="evidence" value="ECO:0007669"/>
    <property type="project" value="TreeGrafter"/>
</dbReference>
<keyword evidence="4" id="KW-0963">Cytoplasm</keyword>
<keyword evidence="3" id="KW-0813">Transport</keyword>
<dbReference type="InterPro" id="IPR005078">
    <property type="entry name" value="Peptidase_C54"/>
</dbReference>
<dbReference type="GO" id="GO:0015031">
    <property type="term" value="P:protein transport"/>
    <property type="evidence" value="ECO:0007669"/>
    <property type="project" value="UniProtKB-KW"/>
</dbReference>
<feature type="domain" description="Peptidase C54 catalytic" evidence="13">
    <location>
        <begin position="926"/>
        <end position="1211"/>
    </location>
</feature>
<keyword evidence="6" id="KW-0378">Hydrolase</keyword>
<evidence type="ECO:0000256" key="6">
    <source>
        <dbReference type="ARBA" id="ARBA00022801"/>
    </source>
</evidence>
<dbReference type="Pfam" id="PF03416">
    <property type="entry name" value="Peptidase_C54"/>
    <property type="match status" value="1"/>
</dbReference>
<dbReference type="SUPFAM" id="SSF54001">
    <property type="entry name" value="Cysteine proteinases"/>
    <property type="match status" value="1"/>
</dbReference>
<keyword evidence="8" id="KW-0653">Protein transport</keyword>
<dbReference type="GO" id="GO:0004197">
    <property type="term" value="F:cysteine-type endopeptidase activity"/>
    <property type="evidence" value="ECO:0007669"/>
    <property type="project" value="TreeGrafter"/>
</dbReference>
<evidence type="ECO:0000256" key="3">
    <source>
        <dbReference type="ARBA" id="ARBA00022448"/>
    </source>
</evidence>
<evidence type="ECO:0000313" key="15">
    <source>
        <dbReference type="Proteomes" id="UP001151516"/>
    </source>
</evidence>
<proteinExistence type="inferred from homology"/>
<keyword evidence="15" id="KW-1185">Reference proteome</keyword>
<feature type="compositionally biased region" description="Low complexity" evidence="12">
    <location>
        <begin position="56"/>
        <end position="73"/>
    </location>
</feature>
<dbReference type="PANTHER" id="PTHR22624:SF49">
    <property type="entry name" value="CYSTEINE PROTEASE"/>
    <property type="match status" value="1"/>
</dbReference>
<evidence type="ECO:0000259" key="13">
    <source>
        <dbReference type="Pfam" id="PF03416"/>
    </source>
</evidence>
<evidence type="ECO:0000256" key="9">
    <source>
        <dbReference type="ARBA" id="ARBA00023006"/>
    </source>
</evidence>
<dbReference type="Proteomes" id="UP001151516">
    <property type="component" value="Unassembled WGS sequence"/>
</dbReference>
<gene>
    <name evidence="14" type="ORF">IWW39_003894</name>
</gene>
<dbReference type="GO" id="GO:0035973">
    <property type="term" value="P:aggrephagy"/>
    <property type="evidence" value="ECO:0007669"/>
    <property type="project" value="TreeGrafter"/>
</dbReference>
<evidence type="ECO:0000256" key="11">
    <source>
        <dbReference type="ARBA" id="ARBA00030240"/>
    </source>
</evidence>
<evidence type="ECO:0000256" key="10">
    <source>
        <dbReference type="ARBA" id="ARBA00029362"/>
    </source>
</evidence>
<feature type="compositionally biased region" description="Polar residues" evidence="12">
    <location>
        <begin position="1299"/>
        <end position="1316"/>
    </location>
</feature>
<dbReference type="OrthoDB" id="2960936at2759"/>
<sequence>MFTQAHLQPMERPKSSKMNRLRSWVARTTNPMRRKSDVMVEGPMYSLANPSVKDNSTTSASTAAPAASKSRPTSPQPPSQPQTQPTSTRVSSEISRPSGGLGLGLKGAARSTSSNSVGGGSDTRSLGLAPPGAASRLRRKSRETLTTISSSLNIGDGQRRSWFDLDVGAHGNLPPVPAIPESATRDYHGVPPTPVPATASLADRSALPRPTAVNPAIQRRPLSSHSNAPSQRRIVSGPSLVLGPSRREAHVRSLVSDFASWESPTASIMMFQREWKLPSFQQLISVQSATAWAKESGWSVTLSSETFFMAYIFYNLPKEVSANHSHGPGEKIVGDRLLLRMRLAMEDFEGKAMAGEAWRDAITAIILTIDARVAPKCPVALTKRSFSQTSLEIAESALQDSMSPEDHVKRMKLLERHLAKVTESFSHHFWPRQDDMQPPFNTYPRRRTDEINSMVTVEKKPNRRARGWSMIPTLLTFKSVEPEAPAVPELPDSPTLSSFALKRHLYPMGLSIGSANRETSMGSSHDLSPIGSVADTPECQSQAVSRTSSLAPASPPKSPVMSARSVTSGHERCSMHSQFSGPAPTAAAAAAAAAGRPLSPAHKRGVLGLYNTNSDTASLAEDFGQSLSIVPRQPLQSASSQSSGASSSYNINNLPGNCTLRQTSSIAAAAAPSSAQNNSNTRQRKRKADEAGVVGKTKGGFEVVWSATDSMSTSYVMVPVPKTVAPESPAKMHKQKEHQHSRLTAIDGDTVGSHSQPNLKRVLESITREINLDSSYVLLLPPPPPLAFGEEQFDEDDDDEFAYLATTVLRRVKSELVMRRTLQEFEREYGLDRMAADDGDSDSFQMVEASDDASSRNSVYFSAEDESLVEQETWYKRLSATSSQHHMPLARNHRPQALMGHEHDAALYKPNPLSLNQLTLLEFFLDGMRRFYFTYRKGFPTITPSFYTSDMGWGCTYRTCQMMLAESFARVLLNRFWDPFRLSTAERIRHGRIIDWFHDADTPKAYYSIHRMARTATEMDKRIGDWLGPSIAAHVMKRLANKHPSCPLSIHVAIDQTVYASEVRKQGLSYHVEGAERPTWRPLLLLVPVRLGLSRLNLGYVPKIKTLFQIPQSVGLVGGKPSRSFYFIGRQGDNLFYLDPHVTRQHMPRSSALDNEGSDSDSDSSEFEMFGIPEVDEYHTTHICSMPIHRLDPSMLLGFLFNTEAEWDTFVMAATDKESQRSICTGSSPLFTLLSGSSMMTPQFESIVQPIPGHITKVAAVPDASAGRMSPRVNSDSQVKSPRHLQHMPMAAPPPQLSRIRSASSPRFTVASTSRISLPDEGAKPGEEDEFEML</sequence>
<dbReference type="GO" id="GO:0034727">
    <property type="term" value="P:piecemeal microautophagy of the nucleus"/>
    <property type="evidence" value="ECO:0007669"/>
    <property type="project" value="TreeGrafter"/>
</dbReference>
<dbReference type="GO" id="GO:0016485">
    <property type="term" value="P:protein processing"/>
    <property type="evidence" value="ECO:0007669"/>
    <property type="project" value="TreeGrafter"/>
</dbReference>
<dbReference type="GO" id="GO:0000045">
    <property type="term" value="P:autophagosome assembly"/>
    <property type="evidence" value="ECO:0007669"/>
    <property type="project" value="TreeGrafter"/>
</dbReference>
<evidence type="ECO:0000256" key="2">
    <source>
        <dbReference type="ARBA" id="ARBA00010958"/>
    </source>
</evidence>
<evidence type="ECO:0000256" key="7">
    <source>
        <dbReference type="ARBA" id="ARBA00022807"/>
    </source>
</evidence>
<dbReference type="PANTHER" id="PTHR22624">
    <property type="entry name" value="CYSTEINE PROTEASE ATG4"/>
    <property type="match status" value="1"/>
</dbReference>
<comment type="catalytic activity">
    <reaction evidence="10">
        <text>[protein]-C-terminal L-amino acid-glycyl-phosphatidylethanolamide + H2O = [protein]-C-terminal L-amino acid-glycine + a 1,2-diacyl-sn-glycero-3-phosphoethanolamine</text>
        <dbReference type="Rhea" id="RHEA:67548"/>
        <dbReference type="Rhea" id="RHEA-COMP:17323"/>
        <dbReference type="Rhea" id="RHEA-COMP:17324"/>
        <dbReference type="ChEBI" id="CHEBI:15377"/>
        <dbReference type="ChEBI" id="CHEBI:64612"/>
        <dbReference type="ChEBI" id="CHEBI:172940"/>
        <dbReference type="ChEBI" id="CHEBI:172941"/>
    </reaction>
    <physiologicalReaction direction="left-to-right" evidence="10">
        <dbReference type="Rhea" id="RHEA:67549"/>
    </physiologicalReaction>
</comment>
<keyword evidence="5" id="KW-0645">Protease</keyword>
<keyword evidence="9" id="KW-0072">Autophagy</keyword>
<feature type="region of interest" description="Disordered" evidence="12">
    <location>
        <begin position="180"/>
        <end position="239"/>
    </location>
</feature>
<evidence type="ECO:0000313" key="14">
    <source>
        <dbReference type="EMBL" id="KAJ2686042.1"/>
    </source>
</evidence>
<evidence type="ECO:0000256" key="12">
    <source>
        <dbReference type="SAM" id="MobiDB-lite"/>
    </source>
</evidence>
<name>A0A9W8GKM2_9FUNG</name>
<evidence type="ECO:0000256" key="4">
    <source>
        <dbReference type="ARBA" id="ARBA00022490"/>
    </source>
</evidence>
<comment type="caution">
    <text evidence="14">The sequence shown here is derived from an EMBL/GenBank/DDBJ whole genome shotgun (WGS) entry which is preliminary data.</text>
</comment>
<evidence type="ECO:0000256" key="1">
    <source>
        <dbReference type="ARBA" id="ARBA00004496"/>
    </source>
</evidence>
<keyword evidence="7" id="KW-0788">Thiol protease</keyword>
<organism evidence="14 15">
    <name type="scientific">Coemansia spiralis</name>
    <dbReference type="NCBI Taxonomy" id="417178"/>
    <lineage>
        <taxon>Eukaryota</taxon>
        <taxon>Fungi</taxon>
        <taxon>Fungi incertae sedis</taxon>
        <taxon>Zoopagomycota</taxon>
        <taxon>Kickxellomycotina</taxon>
        <taxon>Kickxellomycetes</taxon>
        <taxon>Kickxellales</taxon>
        <taxon>Kickxellaceae</taxon>
        <taxon>Coemansia</taxon>
    </lineage>
</organism>
<feature type="compositionally biased region" description="Polar residues" evidence="12">
    <location>
        <begin position="517"/>
        <end position="526"/>
    </location>
</feature>
<feature type="compositionally biased region" description="Polar residues" evidence="12">
    <location>
        <begin position="221"/>
        <end position="230"/>
    </location>
</feature>
<reference evidence="14" key="1">
    <citation type="submission" date="2022-07" db="EMBL/GenBank/DDBJ databases">
        <title>Phylogenomic reconstructions and comparative analyses of Kickxellomycotina fungi.</title>
        <authorList>
            <person name="Reynolds N.K."/>
            <person name="Stajich J.E."/>
            <person name="Barry K."/>
            <person name="Grigoriev I.V."/>
            <person name="Crous P."/>
            <person name="Smith M.E."/>
        </authorList>
    </citation>
    <scope>NUCLEOTIDE SEQUENCE</scope>
    <source>
        <strain evidence="14">CBS 109367</strain>
    </source>
</reference>
<feature type="region of interest" description="Disordered" evidence="12">
    <location>
        <begin position="669"/>
        <end position="692"/>
    </location>
</feature>